<proteinExistence type="predicted"/>
<accession>A0A3P6RTB0</accession>
<gene>
    <name evidence="1" type="ORF">DILT_LOCUS1484</name>
</gene>
<dbReference type="EMBL" id="UYRU01010219">
    <property type="protein sequence ID" value="VDK45168.1"/>
    <property type="molecule type" value="Genomic_DNA"/>
</dbReference>
<keyword evidence="2" id="KW-1185">Reference proteome</keyword>
<sequence length="92" mass="9668">MGFQDALVMGVQDALVMGVQDALGVNIVEHAAVGSSMGAEKGCCALDYGTIDSLDRSKEVLSLIAVSVTMDFLAVASHPSILHFPQLLLHKL</sequence>
<evidence type="ECO:0000313" key="1">
    <source>
        <dbReference type="EMBL" id="VDK45168.1"/>
    </source>
</evidence>
<evidence type="ECO:0000313" key="2">
    <source>
        <dbReference type="Proteomes" id="UP000281553"/>
    </source>
</evidence>
<protein>
    <submittedName>
        <fullName evidence="1">Uncharacterized protein</fullName>
    </submittedName>
</protein>
<reference evidence="1 2" key="1">
    <citation type="submission" date="2018-11" db="EMBL/GenBank/DDBJ databases">
        <authorList>
            <consortium name="Pathogen Informatics"/>
        </authorList>
    </citation>
    <scope>NUCLEOTIDE SEQUENCE [LARGE SCALE GENOMIC DNA]</scope>
</reference>
<dbReference type="AlphaFoldDB" id="A0A3P6RTB0"/>
<name>A0A3P6RTB0_DIBLA</name>
<organism evidence="1 2">
    <name type="scientific">Dibothriocephalus latus</name>
    <name type="common">Fish tapeworm</name>
    <name type="synonym">Diphyllobothrium latum</name>
    <dbReference type="NCBI Taxonomy" id="60516"/>
    <lineage>
        <taxon>Eukaryota</taxon>
        <taxon>Metazoa</taxon>
        <taxon>Spiralia</taxon>
        <taxon>Lophotrochozoa</taxon>
        <taxon>Platyhelminthes</taxon>
        <taxon>Cestoda</taxon>
        <taxon>Eucestoda</taxon>
        <taxon>Diphyllobothriidea</taxon>
        <taxon>Diphyllobothriidae</taxon>
        <taxon>Dibothriocephalus</taxon>
    </lineage>
</organism>
<dbReference type="OrthoDB" id="6312239at2759"/>
<dbReference type="Proteomes" id="UP000281553">
    <property type="component" value="Unassembled WGS sequence"/>
</dbReference>